<evidence type="ECO:0000256" key="5">
    <source>
        <dbReference type="PIRSR" id="PIRSR001338-1"/>
    </source>
</evidence>
<organism evidence="8 9">
    <name type="scientific">Selenihalanaerobacter shriftii</name>
    <dbReference type="NCBI Taxonomy" id="142842"/>
    <lineage>
        <taxon>Bacteria</taxon>
        <taxon>Bacillati</taxon>
        <taxon>Bacillota</taxon>
        <taxon>Clostridia</taxon>
        <taxon>Halanaerobiales</taxon>
        <taxon>Halobacteroidaceae</taxon>
        <taxon>Selenihalanaerobacter</taxon>
    </lineage>
</organism>
<comment type="similarity">
    <text evidence="3">Belongs to the AIR carboxylase family. Class I subfamily.</text>
</comment>
<name>A0A1T4NQN5_9FIRM</name>
<dbReference type="HAMAP" id="MF_01929">
    <property type="entry name" value="PurE_classI"/>
    <property type="match status" value="1"/>
</dbReference>
<comment type="function">
    <text evidence="3 4">Catalyzes the conversion of N5-carboxyaminoimidazole ribonucleotide (N5-CAIR) to 4-carboxy-5-aminoimidazole ribonucleotide (CAIR).</text>
</comment>
<dbReference type="InterPro" id="IPR000031">
    <property type="entry name" value="PurE_dom"/>
</dbReference>
<keyword evidence="2 3" id="KW-0413">Isomerase</keyword>
<dbReference type="EC" id="5.4.99.18" evidence="3 4"/>
<dbReference type="OrthoDB" id="9791908at2"/>
<reference evidence="9" key="1">
    <citation type="submission" date="2017-02" db="EMBL/GenBank/DDBJ databases">
        <authorList>
            <person name="Varghese N."/>
            <person name="Submissions S."/>
        </authorList>
    </citation>
    <scope>NUCLEOTIDE SEQUENCE [LARGE SCALE GENOMIC DNA]</scope>
    <source>
        <strain evidence="9">ATCC BAA-73</strain>
    </source>
</reference>
<dbReference type="GO" id="GO:0006189">
    <property type="term" value="P:'de novo' IMP biosynthetic process"/>
    <property type="evidence" value="ECO:0007669"/>
    <property type="project" value="UniProtKB-UniRule"/>
</dbReference>
<dbReference type="GO" id="GO:0034023">
    <property type="term" value="F:5-(carboxyamino)imidazole ribonucleotide mutase activity"/>
    <property type="evidence" value="ECO:0007669"/>
    <property type="project" value="UniProtKB-UniRule"/>
</dbReference>
<dbReference type="UniPathway" id="UPA00074">
    <property type="reaction ID" value="UER00943"/>
</dbReference>
<gene>
    <name evidence="3" type="primary">purE</name>
    <name evidence="8" type="ORF">SAMN02745118_01881</name>
</gene>
<evidence type="ECO:0000256" key="1">
    <source>
        <dbReference type="ARBA" id="ARBA00022755"/>
    </source>
</evidence>
<dbReference type="AlphaFoldDB" id="A0A1T4NQN5"/>
<dbReference type="SUPFAM" id="SSF52255">
    <property type="entry name" value="N5-CAIR mutase (phosphoribosylaminoimidazole carboxylase, PurE)"/>
    <property type="match status" value="1"/>
</dbReference>
<accession>A0A1T4NQN5</accession>
<dbReference type="Gene3D" id="3.40.50.1970">
    <property type="match status" value="1"/>
</dbReference>
<dbReference type="PANTHER" id="PTHR23046:SF2">
    <property type="entry name" value="PHOSPHORIBOSYLAMINOIMIDAZOLE CARBOXYLASE"/>
    <property type="match status" value="1"/>
</dbReference>
<keyword evidence="1 3" id="KW-0658">Purine biosynthesis</keyword>
<dbReference type="EMBL" id="FUWM01000015">
    <property type="protein sequence ID" value="SJZ81078.1"/>
    <property type="molecule type" value="Genomic_DNA"/>
</dbReference>
<keyword evidence="9" id="KW-1185">Reference proteome</keyword>
<dbReference type="Pfam" id="PF00731">
    <property type="entry name" value="AIRC"/>
    <property type="match status" value="1"/>
</dbReference>
<dbReference type="Proteomes" id="UP000190625">
    <property type="component" value="Unassembled WGS sequence"/>
</dbReference>
<evidence type="ECO:0000256" key="6">
    <source>
        <dbReference type="SAM" id="Coils"/>
    </source>
</evidence>
<keyword evidence="6" id="KW-0175">Coiled coil</keyword>
<evidence type="ECO:0000313" key="9">
    <source>
        <dbReference type="Proteomes" id="UP000190625"/>
    </source>
</evidence>
<dbReference type="InterPro" id="IPR033747">
    <property type="entry name" value="PurE_ClassI"/>
</dbReference>
<sequence length="171" mass="18336">MVKVGIIMGSDSDLPIMKETAEVLEDFEIEYELTVISAHRTPAKAEEYAKTAEDRGLEVIIAGAGKAAHLAGVLAAYTSLPVIGVPIKTSTLGGNDSLYSMVQMPGGVPVATVALNGAKNAGLLAIQILGVANQEIREKFKKYKEKMADKVKETAEELENLGYQEYLNNHS</sequence>
<dbReference type="STRING" id="142842.SAMN02745118_01881"/>
<feature type="binding site" evidence="3 5">
    <location>
        <position position="40"/>
    </location>
    <ligand>
        <name>substrate</name>
    </ligand>
</feature>
<dbReference type="PANTHER" id="PTHR23046">
    <property type="entry name" value="PHOSPHORIBOSYLAMINOIMIDAZOLE CARBOXYLASE CATALYTIC SUBUNIT"/>
    <property type="match status" value="1"/>
</dbReference>
<dbReference type="SMART" id="SM01001">
    <property type="entry name" value="AIRC"/>
    <property type="match status" value="1"/>
</dbReference>
<feature type="coiled-coil region" evidence="6">
    <location>
        <begin position="133"/>
        <end position="161"/>
    </location>
</feature>
<dbReference type="InterPro" id="IPR024694">
    <property type="entry name" value="PurE_prokaryotes"/>
</dbReference>
<evidence type="ECO:0000256" key="3">
    <source>
        <dbReference type="HAMAP-Rule" id="MF_01929"/>
    </source>
</evidence>
<feature type="binding site" evidence="3 5">
    <location>
        <position position="13"/>
    </location>
    <ligand>
        <name>substrate</name>
    </ligand>
</feature>
<evidence type="ECO:0000313" key="8">
    <source>
        <dbReference type="EMBL" id="SJZ81078.1"/>
    </source>
</evidence>
<dbReference type="PIRSF" id="PIRSF001338">
    <property type="entry name" value="AIR_carboxylase"/>
    <property type="match status" value="1"/>
</dbReference>
<dbReference type="RefSeq" id="WP_078810328.1">
    <property type="nucleotide sequence ID" value="NZ_FUWM01000015.1"/>
</dbReference>
<evidence type="ECO:0000259" key="7">
    <source>
        <dbReference type="SMART" id="SM01001"/>
    </source>
</evidence>
<evidence type="ECO:0000256" key="2">
    <source>
        <dbReference type="ARBA" id="ARBA00023235"/>
    </source>
</evidence>
<feature type="binding site" evidence="3 5">
    <location>
        <position position="10"/>
    </location>
    <ligand>
        <name>substrate</name>
    </ligand>
</feature>
<dbReference type="NCBIfam" id="TIGR01162">
    <property type="entry name" value="purE"/>
    <property type="match status" value="1"/>
</dbReference>
<comment type="catalytic activity">
    <reaction evidence="3 4">
        <text>5-carboxyamino-1-(5-phospho-D-ribosyl)imidazole + H(+) = 5-amino-1-(5-phospho-D-ribosyl)imidazole-4-carboxylate</text>
        <dbReference type="Rhea" id="RHEA:13193"/>
        <dbReference type="ChEBI" id="CHEBI:15378"/>
        <dbReference type="ChEBI" id="CHEBI:58730"/>
        <dbReference type="ChEBI" id="CHEBI:77657"/>
        <dbReference type="EC" id="5.4.99.18"/>
    </reaction>
</comment>
<comment type="pathway">
    <text evidence="3 4">Purine metabolism; IMP biosynthesis via de novo pathway; 5-amino-1-(5-phospho-D-ribosyl)imidazole-4-carboxylate from 5-amino-1-(5-phospho-D-ribosyl)imidazole (N5-CAIR route): step 2/2.</text>
</comment>
<feature type="domain" description="PurE" evidence="7">
    <location>
        <begin position="2"/>
        <end position="151"/>
    </location>
</feature>
<protein>
    <recommendedName>
        <fullName evidence="3 4">N5-carboxyaminoimidazole ribonucleotide mutase</fullName>
        <shortName evidence="3 4">N5-CAIR mutase</shortName>
        <ecNumber evidence="3 4">5.4.99.18</ecNumber>
    </recommendedName>
    <alternativeName>
        <fullName evidence="3">5-(carboxyamino)imidazole ribonucleotide mutase</fullName>
    </alternativeName>
</protein>
<proteinExistence type="inferred from homology"/>
<evidence type="ECO:0000256" key="4">
    <source>
        <dbReference type="PIRNR" id="PIRNR001338"/>
    </source>
</evidence>